<protein>
    <recommendedName>
        <fullName evidence="1">Sin domain-containing protein</fullName>
    </recommendedName>
</protein>
<evidence type="ECO:0000313" key="3">
    <source>
        <dbReference type="Proteomes" id="UP001224359"/>
    </source>
</evidence>
<evidence type="ECO:0000313" key="2">
    <source>
        <dbReference type="EMBL" id="MDQ0159674.1"/>
    </source>
</evidence>
<gene>
    <name evidence="2" type="ORF">J2S77_001658</name>
</gene>
<accession>A0ABT9VFE1</accession>
<dbReference type="SUPFAM" id="SSF47406">
    <property type="entry name" value="SinR repressor dimerisation domain-like"/>
    <property type="match status" value="1"/>
</dbReference>
<dbReference type="InterPro" id="IPR010981">
    <property type="entry name" value="SinR/SinI_dimer_dom"/>
</dbReference>
<name>A0ABT9VFE1_9BACI</name>
<organism evidence="2 3">
    <name type="scientific">Alkalibacillus salilacus</name>
    <dbReference type="NCBI Taxonomy" id="284582"/>
    <lineage>
        <taxon>Bacteria</taxon>
        <taxon>Bacillati</taxon>
        <taxon>Bacillota</taxon>
        <taxon>Bacilli</taxon>
        <taxon>Bacillales</taxon>
        <taxon>Bacillaceae</taxon>
        <taxon>Alkalibacillus</taxon>
    </lineage>
</organism>
<feature type="domain" description="Sin" evidence="1">
    <location>
        <begin position="3"/>
        <end position="41"/>
    </location>
</feature>
<comment type="caution">
    <text evidence="2">The sequence shown here is derived from an EMBL/GenBank/DDBJ whole genome shotgun (WGS) entry which is preliminary data.</text>
</comment>
<keyword evidence="3" id="KW-1185">Reference proteome</keyword>
<dbReference type="Pfam" id="PF08671">
    <property type="entry name" value="SinI"/>
    <property type="match status" value="1"/>
</dbReference>
<dbReference type="Proteomes" id="UP001224359">
    <property type="component" value="Unassembled WGS sequence"/>
</dbReference>
<sequence>MKQAAPTSLRYLDQEWVELIKMAKALGIEKQDIQQFLKHKSI</sequence>
<dbReference type="EMBL" id="JAUSTQ010000005">
    <property type="protein sequence ID" value="MDQ0159674.1"/>
    <property type="molecule type" value="Genomic_DNA"/>
</dbReference>
<reference evidence="2 3" key="1">
    <citation type="submission" date="2023-07" db="EMBL/GenBank/DDBJ databases">
        <title>Genomic Encyclopedia of Type Strains, Phase IV (KMG-IV): sequencing the most valuable type-strain genomes for metagenomic binning, comparative biology and taxonomic classification.</title>
        <authorList>
            <person name="Goeker M."/>
        </authorList>
    </citation>
    <scope>NUCLEOTIDE SEQUENCE [LARGE SCALE GENOMIC DNA]</scope>
    <source>
        <strain evidence="2 3">DSM 16460</strain>
    </source>
</reference>
<evidence type="ECO:0000259" key="1">
    <source>
        <dbReference type="PROSITE" id="PS51500"/>
    </source>
</evidence>
<dbReference type="PROSITE" id="PS51500">
    <property type="entry name" value="SIN"/>
    <property type="match status" value="1"/>
</dbReference>
<dbReference type="RefSeq" id="WP_306976329.1">
    <property type="nucleotide sequence ID" value="NZ_JAUSTQ010000005.1"/>
</dbReference>
<dbReference type="InterPro" id="IPR036281">
    <property type="entry name" value="SinR/SinI_dimer_dom_sf"/>
</dbReference>
<proteinExistence type="predicted"/>